<proteinExistence type="predicted"/>
<dbReference type="STRING" id="425504.SAMN05216206_2807"/>
<dbReference type="EMBL" id="FOQL01000003">
    <property type="protein sequence ID" value="SFI71182.1"/>
    <property type="molecule type" value="Genomic_DNA"/>
</dbReference>
<gene>
    <name evidence="1" type="ORF">SAMN05216206_2807</name>
</gene>
<dbReference type="OrthoDB" id="8908912at2"/>
<dbReference type="AlphaFoldDB" id="A0A1I3KFB4"/>
<accession>A0A1I3KFB4</accession>
<dbReference type="Proteomes" id="UP000243606">
    <property type="component" value="Unassembled WGS sequence"/>
</dbReference>
<evidence type="ECO:0000313" key="2">
    <source>
        <dbReference type="Proteomes" id="UP000243606"/>
    </source>
</evidence>
<sequence length="146" mass="16825">MPTETKLTLKHQRAEQVNQAIKIIADHGRRFFYSQASGLYASVEVDARGKVWWIDDYTGKRIYTHPNTWGNRWRGFSHGGTLRDLVEAFRDYICTGKQLSPFYLGPERHRITDGNIWGYSTEAMTAVREQAGTLPVFRQSQQQDTA</sequence>
<organism evidence="1 2">
    <name type="scientific">Pseudomonas guineae</name>
    <dbReference type="NCBI Taxonomy" id="425504"/>
    <lineage>
        <taxon>Bacteria</taxon>
        <taxon>Pseudomonadati</taxon>
        <taxon>Pseudomonadota</taxon>
        <taxon>Gammaproteobacteria</taxon>
        <taxon>Pseudomonadales</taxon>
        <taxon>Pseudomonadaceae</taxon>
        <taxon>Pseudomonas</taxon>
    </lineage>
</organism>
<name>A0A1I3KFB4_9PSED</name>
<reference evidence="2" key="1">
    <citation type="submission" date="2016-10" db="EMBL/GenBank/DDBJ databases">
        <authorList>
            <person name="Varghese N."/>
            <person name="Submissions S."/>
        </authorList>
    </citation>
    <scope>NUCLEOTIDE SEQUENCE [LARGE SCALE GENOMIC DNA]</scope>
    <source>
        <strain evidence="2">LMG 24016</strain>
    </source>
</reference>
<evidence type="ECO:0000313" key="1">
    <source>
        <dbReference type="EMBL" id="SFI71182.1"/>
    </source>
</evidence>
<dbReference type="RefSeq" id="WP_090242912.1">
    <property type="nucleotide sequence ID" value="NZ_FOQL01000003.1"/>
</dbReference>
<protein>
    <submittedName>
        <fullName evidence="1">Uncharacterized protein</fullName>
    </submittedName>
</protein>
<keyword evidence="2" id="KW-1185">Reference proteome</keyword>